<gene>
    <name evidence="1" type="ORF">SCALOS_LOCUS545</name>
</gene>
<sequence>MGPYKVWNIGKYEQEEEPSNRARELSNENDLALRDEDQWGSSSYHVVHEEPLV</sequence>
<accession>A0ACA9JWQ2</accession>
<protein>
    <submittedName>
        <fullName evidence="1">591_t:CDS:1</fullName>
    </submittedName>
</protein>
<keyword evidence="2" id="KW-1185">Reference proteome</keyword>
<evidence type="ECO:0000313" key="2">
    <source>
        <dbReference type="Proteomes" id="UP000789860"/>
    </source>
</evidence>
<organism evidence="1 2">
    <name type="scientific">Scutellospora calospora</name>
    <dbReference type="NCBI Taxonomy" id="85575"/>
    <lineage>
        <taxon>Eukaryota</taxon>
        <taxon>Fungi</taxon>
        <taxon>Fungi incertae sedis</taxon>
        <taxon>Mucoromycota</taxon>
        <taxon>Glomeromycotina</taxon>
        <taxon>Glomeromycetes</taxon>
        <taxon>Diversisporales</taxon>
        <taxon>Gigasporaceae</taxon>
        <taxon>Scutellospora</taxon>
    </lineage>
</organism>
<dbReference type="Proteomes" id="UP000789860">
    <property type="component" value="Unassembled WGS sequence"/>
</dbReference>
<dbReference type="EMBL" id="CAJVPM010000271">
    <property type="protein sequence ID" value="CAG8439932.1"/>
    <property type="molecule type" value="Genomic_DNA"/>
</dbReference>
<reference evidence="1" key="1">
    <citation type="submission" date="2021-06" db="EMBL/GenBank/DDBJ databases">
        <authorList>
            <person name="Kallberg Y."/>
            <person name="Tangrot J."/>
            <person name="Rosling A."/>
        </authorList>
    </citation>
    <scope>NUCLEOTIDE SEQUENCE</scope>
    <source>
        <strain evidence="1">AU212A</strain>
    </source>
</reference>
<proteinExistence type="predicted"/>
<evidence type="ECO:0000313" key="1">
    <source>
        <dbReference type="EMBL" id="CAG8439932.1"/>
    </source>
</evidence>
<name>A0ACA9JWQ2_9GLOM</name>
<comment type="caution">
    <text evidence="1">The sequence shown here is derived from an EMBL/GenBank/DDBJ whole genome shotgun (WGS) entry which is preliminary data.</text>
</comment>